<dbReference type="Proteomes" id="UP000531840">
    <property type="component" value="Unassembled WGS sequence"/>
</dbReference>
<reference evidence="1 2" key="1">
    <citation type="submission" date="2020-07" db="EMBL/GenBank/DDBJ databases">
        <title>MOT database genomes.</title>
        <authorList>
            <person name="Joseph S."/>
            <person name="Aduse-Opoku J."/>
            <person name="Hashim A."/>
            <person name="Wade W."/>
            <person name="Curtis M."/>
        </authorList>
    </citation>
    <scope>NUCLEOTIDE SEQUENCE [LARGE SCALE GENOMIC DNA]</scope>
    <source>
        <strain evidence="1 2">CIP 106318</strain>
    </source>
</reference>
<keyword evidence="2" id="KW-1185">Reference proteome</keyword>
<evidence type="ECO:0000313" key="1">
    <source>
        <dbReference type="EMBL" id="NYS47516.1"/>
    </source>
</evidence>
<dbReference type="EMBL" id="JACBYF010000007">
    <property type="protein sequence ID" value="NYS47516.1"/>
    <property type="molecule type" value="Genomic_DNA"/>
</dbReference>
<dbReference type="Pfam" id="PF06923">
    <property type="entry name" value="GutM"/>
    <property type="match status" value="1"/>
</dbReference>
<protein>
    <submittedName>
        <fullName evidence="1">Transcriptional regulator GutM</fullName>
    </submittedName>
</protein>
<dbReference type="InterPro" id="IPR009693">
    <property type="entry name" value="Glucitol_operon_activator"/>
</dbReference>
<gene>
    <name evidence="1" type="ORF">HZY85_04810</name>
</gene>
<dbReference type="PIRSF" id="PIRSF011474">
    <property type="entry name" value="Glucitol_operon_activator"/>
    <property type="match status" value="1"/>
</dbReference>
<proteinExistence type="predicted"/>
<accession>A0ABX2T3C2</accession>
<dbReference type="RefSeq" id="WP_179941303.1">
    <property type="nucleotide sequence ID" value="NZ_JACBYF010000007.1"/>
</dbReference>
<organism evidence="1 2">
    <name type="scientific">Gemelliphila palaticanis</name>
    <dbReference type="NCBI Taxonomy" id="81950"/>
    <lineage>
        <taxon>Bacteria</taxon>
        <taxon>Bacillati</taxon>
        <taxon>Bacillota</taxon>
        <taxon>Bacilli</taxon>
        <taxon>Bacillales</taxon>
        <taxon>Gemellaceae</taxon>
        <taxon>Gemelliphila</taxon>
    </lineage>
</organism>
<sequence length="146" mass="16403">MNILALGILLLFAFILQYLFTYIQMQSFNKHYRKLRNMGRVVIGRKKGLFRAGAIIMLAIDNKNKVISGSTMQGVTVLARFKNFDSFNGLDVGTITERDCKAISLSKSLTMATLDGVLNYKTVSRGEEIEIKPSPLVRLSKKLKLI</sequence>
<evidence type="ECO:0000313" key="2">
    <source>
        <dbReference type="Proteomes" id="UP000531840"/>
    </source>
</evidence>
<comment type="caution">
    <text evidence="1">The sequence shown here is derived from an EMBL/GenBank/DDBJ whole genome shotgun (WGS) entry which is preliminary data.</text>
</comment>
<name>A0ABX2T3C2_9BACL</name>